<evidence type="ECO:0000256" key="24">
    <source>
        <dbReference type="ARBA" id="ARBA00048190"/>
    </source>
</evidence>
<feature type="domain" description="Cytochrome oxidase subunit I profile" evidence="27">
    <location>
        <begin position="39"/>
        <end position="559"/>
    </location>
</feature>
<keyword evidence="8" id="KW-1003">Cell membrane</keyword>
<feature type="transmembrane region" description="Helical" evidence="26">
    <location>
        <begin position="380"/>
        <end position="403"/>
    </location>
</feature>
<evidence type="ECO:0000256" key="10">
    <source>
        <dbReference type="ARBA" id="ARBA00022660"/>
    </source>
</evidence>
<dbReference type="GO" id="GO:0016682">
    <property type="term" value="F:oxidoreductase activity, acting on diphenols and related substances as donors, oxygen as acceptor"/>
    <property type="evidence" value="ECO:0007669"/>
    <property type="project" value="InterPro"/>
</dbReference>
<evidence type="ECO:0000313" key="29">
    <source>
        <dbReference type="Proteomes" id="UP000012083"/>
    </source>
</evidence>
<organism evidence="28 29">
    <name type="scientific">Candidatus Portiera aleyrodidarum TV</name>
    <dbReference type="NCBI Taxonomy" id="1297582"/>
    <lineage>
        <taxon>Bacteria</taxon>
        <taxon>Pseudomonadati</taxon>
        <taxon>Pseudomonadota</taxon>
        <taxon>Gammaproteobacteria</taxon>
        <taxon>Candidatus Johnevansiales</taxon>
        <taxon>Candidatus Johnevansiaceae</taxon>
        <taxon>Candidatus Portiera</taxon>
    </lineage>
</organism>
<evidence type="ECO:0000256" key="12">
    <source>
        <dbReference type="ARBA" id="ARBA00022723"/>
    </source>
</evidence>
<feature type="transmembrane region" description="Helical" evidence="26">
    <location>
        <begin position="190"/>
        <end position="213"/>
    </location>
</feature>
<comment type="cofactor">
    <cofactor evidence="22">
        <name>Fe(II)-heme o</name>
        <dbReference type="ChEBI" id="CHEBI:60530"/>
    </cofactor>
</comment>
<keyword evidence="11 25" id="KW-0812">Transmembrane</keyword>
<keyword evidence="13 25" id="KW-0249">Electron transport</keyword>
<dbReference type="PROSITE" id="PS50855">
    <property type="entry name" value="COX1"/>
    <property type="match status" value="1"/>
</dbReference>
<dbReference type="CDD" id="cd01662">
    <property type="entry name" value="Ubiquinol_Oxidase_I"/>
    <property type="match status" value="1"/>
</dbReference>
<evidence type="ECO:0000256" key="2">
    <source>
        <dbReference type="ARBA" id="ARBA00001973"/>
    </source>
</evidence>
<dbReference type="GO" id="GO:0005886">
    <property type="term" value="C:plasma membrane"/>
    <property type="evidence" value="ECO:0007669"/>
    <property type="project" value="UniProtKB-SubCell"/>
</dbReference>
<evidence type="ECO:0000256" key="18">
    <source>
        <dbReference type="ARBA" id="ARBA00030075"/>
    </source>
</evidence>
<dbReference type="GO" id="GO:0004129">
    <property type="term" value="F:cytochrome-c oxidase activity"/>
    <property type="evidence" value="ECO:0007669"/>
    <property type="project" value="InterPro"/>
</dbReference>
<dbReference type="InterPro" id="IPR036927">
    <property type="entry name" value="Cyt_c_oxase-like_su1_sf"/>
</dbReference>
<dbReference type="FunFam" id="1.20.210.10:FF:000002">
    <property type="entry name" value="Cytochrome o ubiquinol oxidase, subunit I"/>
    <property type="match status" value="1"/>
</dbReference>
<dbReference type="EC" id="7.1.1.3" evidence="5"/>
<evidence type="ECO:0000256" key="25">
    <source>
        <dbReference type="RuleBase" id="RU000370"/>
    </source>
</evidence>
<evidence type="ECO:0000256" key="17">
    <source>
        <dbReference type="ARBA" id="ARBA00023136"/>
    </source>
</evidence>
<evidence type="ECO:0000313" key="28">
    <source>
        <dbReference type="EMBL" id="AGI27144.1"/>
    </source>
</evidence>
<evidence type="ECO:0000256" key="16">
    <source>
        <dbReference type="ARBA" id="ARBA00023008"/>
    </source>
</evidence>
<dbReference type="GO" id="GO:0022904">
    <property type="term" value="P:respiratory electron transport chain"/>
    <property type="evidence" value="ECO:0007669"/>
    <property type="project" value="TreeGrafter"/>
</dbReference>
<evidence type="ECO:0000256" key="4">
    <source>
        <dbReference type="ARBA" id="ARBA00009578"/>
    </source>
</evidence>
<evidence type="ECO:0000256" key="15">
    <source>
        <dbReference type="ARBA" id="ARBA00023004"/>
    </source>
</evidence>
<evidence type="ECO:0000256" key="11">
    <source>
        <dbReference type="ARBA" id="ARBA00022692"/>
    </source>
</evidence>
<evidence type="ECO:0000256" key="23">
    <source>
        <dbReference type="ARBA" id="ARBA00034513"/>
    </source>
</evidence>
<dbReference type="InterPro" id="IPR000883">
    <property type="entry name" value="Cyt_C_Oxase_1"/>
</dbReference>
<dbReference type="GO" id="GO:0046872">
    <property type="term" value="F:metal ion binding"/>
    <property type="evidence" value="ECO:0007669"/>
    <property type="project" value="UniProtKB-KW"/>
</dbReference>
<dbReference type="InterPro" id="IPR014207">
    <property type="entry name" value="Cyt_c_ubiqinol_oxidase_su1"/>
</dbReference>
<accession>A0A8D3XAZ9</accession>
<evidence type="ECO:0000256" key="7">
    <source>
        <dbReference type="ARBA" id="ARBA00022448"/>
    </source>
</evidence>
<comment type="cofactor">
    <cofactor evidence="1">
        <name>heme b</name>
        <dbReference type="ChEBI" id="CHEBI:60344"/>
    </cofactor>
</comment>
<dbReference type="GO" id="GO:0020037">
    <property type="term" value="F:heme binding"/>
    <property type="evidence" value="ECO:0007669"/>
    <property type="project" value="InterPro"/>
</dbReference>
<feature type="transmembrane region" description="Helical" evidence="26">
    <location>
        <begin position="346"/>
        <end position="368"/>
    </location>
</feature>
<dbReference type="Proteomes" id="UP000012083">
    <property type="component" value="Chromosome"/>
</dbReference>
<comment type="subunit">
    <text evidence="23">The cytochrome bo(3) ubiquinol oxidase complex is a heterooctamer of two A chains, two B chains, two C chains and two D chains.</text>
</comment>
<comment type="catalytic activity">
    <reaction evidence="24">
        <text>2 a ubiquinol + O2 + n H(+)(in) = 2 a ubiquinone + 2 H2O + n H(+)(out)</text>
        <dbReference type="Rhea" id="RHEA:30251"/>
        <dbReference type="Rhea" id="RHEA-COMP:9565"/>
        <dbReference type="Rhea" id="RHEA-COMP:9566"/>
        <dbReference type="ChEBI" id="CHEBI:15377"/>
        <dbReference type="ChEBI" id="CHEBI:15378"/>
        <dbReference type="ChEBI" id="CHEBI:15379"/>
        <dbReference type="ChEBI" id="CHEBI:16389"/>
        <dbReference type="ChEBI" id="CHEBI:17976"/>
        <dbReference type="EC" id="7.1.1.3"/>
    </reaction>
</comment>
<feature type="transmembrane region" description="Helical" evidence="26">
    <location>
        <begin position="144"/>
        <end position="170"/>
    </location>
</feature>
<evidence type="ECO:0000256" key="14">
    <source>
        <dbReference type="ARBA" id="ARBA00022989"/>
    </source>
</evidence>
<feature type="transmembrane region" description="Helical" evidence="26">
    <location>
        <begin position="101"/>
        <end position="123"/>
    </location>
</feature>
<comment type="similarity">
    <text evidence="4 25">Belongs to the heme-copper respiratory oxidase family.</text>
</comment>
<evidence type="ECO:0000256" key="22">
    <source>
        <dbReference type="ARBA" id="ARBA00034455"/>
    </source>
</evidence>
<keyword evidence="14 26" id="KW-1133">Transmembrane helix</keyword>
<evidence type="ECO:0000256" key="1">
    <source>
        <dbReference type="ARBA" id="ARBA00001970"/>
    </source>
</evidence>
<evidence type="ECO:0000256" key="6">
    <source>
        <dbReference type="ARBA" id="ARBA00014691"/>
    </source>
</evidence>
<dbReference type="NCBIfam" id="TIGR02843">
    <property type="entry name" value="CyoB"/>
    <property type="match status" value="1"/>
</dbReference>
<dbReference type="GO" id="GO:0015990">
    <property type="term" value="P:electron transport coupled proton transport"/>
    <property type="evidence" value="ECO:0007669"/>
    <property type="project" value="TreeGrafter"/>
</dbReference>
<dbReference type="PRINTS" id="PR01165">
    <property type="entry name" value="CYCOXIDASEI"/>
</dbReference>
<keyword evidence="16" id="KW-0186">Copper</keyword>
<dbReference type="KEGG" id="pld:PalTV_154"/>
<reference evidence="28 29" key="1">
    <citation type="journal article" date="2013" name="Genome Biol. Evol.">
        <title>The evolution of genomic instability in the obligate endosymbionts of whiteflies.</title>
        <authorList>
            <person name="Sloan D.B."/>
            <person name="Moran N.A."/>
        </authorList>
    </citation>
    <scope>NUCLEOTIDE SEQUENCE [LARGE SCALE GENOMIC DNA]</scope>
    <source>
        <strain evidence="28 29">TV</strain>
    </source>
</reference>
<evidence type="ECO:0000256" key="8">
    <source>
        <dbReference type="ARBA" id="ARBA00022475"/>
    </source>
</evidence>
<dbReference type="RefSeq" id="WP_015482555.1">
    <property type="nucleotide sequence ID" value="NC_020831.1"/>
</dbReference>
<evidence type="ECO:0000259" key="27">
    <source>
        <dbReference type="PROSITE" id="PS50855"/>
    </source>
</evidence>
<evidence type="ECO:0000256" key="5">
    <source>
        <dbReference type="ARBA" id="ARBA00012941"/>
    </source>
</evidence>
<dbReference type="Gene3D" id="1.20.210.10">
    <property type="entry name" value="Cytochrome c oxidase-like, subunit I domain"/>
    <property type="match status" value="1"/>
</dbReference>
<keyword evidence="10 25" id="KW-0679">Respiratory chain</keyword>
<dbReference type="SUPFAM" id="SSF81442">
    <property type="entry name" value="Cytochrome c oxidase subunit I-like"/>
    <property type="match status" value="1"/>
</dbReference>
<keyword evidence="17 26" id="KW-0472">Membrane</keyword>
<evidence type="ECO:0000256" key="3">
    <source>
        <dbReference type="ARBA" id="ARBA00004651"/>
    </source>
</evidence>
<dbReference type="GO" id="GO:0009060">
    <property type="term" value="P:aerobic respiration"/>
    <property type="evidence" value="ECO:0007669"/>
    <property type="project" value="InterPro"/>
</dbReference>
<dbReference type="InterPro" id="IPR023615">
    <property type="entry name" value="Cyt_c_Oxase_su1_BS"/>
</dbReference>
<evidence type="ECO:0000256" key="20">
    <source>
        <dbReference type="ARBA" id="ARBA00032190"/>
    </source>
</evidence>
<comment type="subcellular location">
    <subcellularLocation>
        <location evidence="3">Cell membrane</location>
        <topology evidence="3">Multi-pass membrane protein</topology>
    </subcellularLocation>
</comment>
<keyword evidence="15" id="KW-0408">Iron</keyword>
<dbReference type="InterPro" id="IPR023616">
    <property type="entry name" value="Cyt_c_oxase-like_su1_dom"/>
</dbReference>
<sequence>MLGRLTWESIPYKEPIILFTGILVVFVSVFIVIIITYLKKWKDIWKNWITTLDHKKIGIIYIIFAFIMLIRGFTDAIMMRIQQVIAYKDNIGYLPSYHYDQIFTVHGVIMIFFMAMPFMFGLMNIIVPLQIGARDVAFPFLNSLSLWLTVFSGILINISLFIGEFASTGWLAYPPLSGIEFSKGVGVDYWIWSLQVSGIGTLISGINFLVTIIKMRAPGMYFMRLPIFTWTILCSNILIIMSFPILTATIGLLTLDRYLDMQIFTNHFGGNPMMYVNLIWAWGHPEVYILILPAFGIFSEVVATFCKKRLFGYKSLVYATCVITGLSFLVWLHHFFTMGAGADVNAFFGISTMIISIPTGVKIFNWLFTMYKGKIEFSIPMLWTVGFLIAFSIGGMAGVVLSIPGVDFLLHNSLFLVAHFHNVIIGGVIFGYLAGFNYWFPKIVGFKLNEKIGKYTFFCWLIGLVVAFVPLYILGLLGMTRRVSYYNNHIWHRLLLIAMFGTIIILFGILGQVFQVIISIIEKDKNKDSSGDMWNGRTLEWSISSPPPSYNFANIPNVIDRDHFWVIKKRQYVKKNKYKKIKMPKDTSKAFIISLFSLILSFSMVWYIWWLSILGFIGIIITYLLYIYSKKKYYYINVDEIKTNEKTFIEVKNGINNV</sequence>
<feature type="transmembrane region" description="Helical" evidence="26">
    <location>
        <begin position="494"/>
        <end position="521"/>
    </location>
</feature>
<dbReference type="PANTHER" id="PTHR10422">
    <property type="entry name" value="CYTOCHROME C OXIDASE SUBUNIT 1"/>
    <property type="match status" value="1"/>
</dbReference>
<dbReference type="EMBL" id="CP004358">
    <property type="protein sequence ID" value="AGI27144.1"/>
    <property type="molecule type" value="Genomic_DNA"/>
</dbReference>
<evidence type="ECO:0000256" key="19">
    <source>
        <dbReference type="ARBA" id="ARBA00031883"/>
    </source>
</evidence>
<keyword evidence="7 25" id="KW-0813">Transport</keyword>
<dbReference type="GO" id="GO:0009486">
    <property type="term" value="F:cytochrome bo3 ubiquinol oxidase activity"/>
    <property type="evidence" value="ECO:0007669"/>
    <property type="project" value="UniProtKB-EC"/>
</dbReference>
<evidence type="ECO:0000256" key="26">
    <source>
        <dbReference type="SAM" id="Phobius"/>
    </source>
</evidence>
<dbReference type="PANTHER" id="PTHR10422:SF35">
    <property type="entry name" value="CYTOCHROME BO(3) UBIQUINOL OXIDASE SUBUNIT 1"/>
    <property type="match status" value="1"/>
</dbReference>
<feature type="transmembrane region" description="Helical" evidence="26">
    <location>
        <begin position="315"/>
        <end position="334"/>
    </location>
</feature>
<feature type="transmembrane region" description="Helical" evidence="26">
    <location>
        <begin position="452"/>
        <end position="474"/>
    </location>
</feature>
<feature type="transmembrane region" description="Helical" evidence="26">
    <location>
        <begin position="225"/>
        <end position="253"/>
    </location>
</feature>
<feature type="transmembrane region" description="Helical" evidence="26">
    <location>
        <begin position="423"/>
        <end position="440"/>
    </location>
</feature>
<proteinExistence type="inferred from homology"/>
<gene>
    <name evidence="28" type="primary">cyoB</name>
    <name evidence="28" type="ORF">PalTV_154</name>
</gene>
<comment type="cofactor">
    <cofactor evidence="2">
        <name>Cu(2+)</name>
        <dbReference type="ChEBI" id="CHEBI:29036"/>
    </cofactor>
</comment>
<keyword evidence="9 25" id="KW-0349">Heme</keyword>
<feature type="transmembrane region" description="Helical" evidence="26">
    <location>
        <begin position="59"/>
        <end position="81"/>
    </location>
</feature>
<protein>
    <recommendedName>
        <fullName evidence="6">Cytochrome bo(3) ubiquinol oxidase subunit 1</fullName>
        <ecNumber evidence="5">7.1.1.3</ecNumber>
    </recommendedName>
    <alternativeName>
        <fullName evidence="20">Cytochrome o ubiquinol oxidase subunit 1</fullName>
    </alternativeName>
    <alternativeName>
        <fullName evidence="18">Oxidase bo(3) subunit 1</fullName>
    </alternativeName>
    <alternativeName>
        <fullName evidence="21">Ubiquinol oxidase polypeptide I</fullName>
    </alternativeName>
    <alternativeName>
        <fullName evidence="19">Ubiquinol oxidase subunit 1</fullName>
    </alternativeName>
</protein>
<dbReference type="Pfam" id="PF00115">
    <property type="entry name" value="COX1"/>
    <property type="match status" value="1"/>
</dbReference>
<evidence type="ECO:0000256" key="13">
    <source>
        <dbReference type="ARBA" id="ARBA00022982"/>
    </source>
</evidence>
<dbReference type="PROSITE" id="PS00077">
    <property type="entry name" value="COX1_CUB"/>
    <property type="match status" value="1"/>
</dbReference>
<keyword evidence="12" id="KW-0479">Metal-binding</keyword>
<feature type="transmembrane region" description="Helical" evidence="26">
    <location>
        <begin position="16"/>
        <end position="38"/>
    </location>
</feature>
<name>A0A8D3XAZ9_9GAMM</name>
<dbReference type="AlphaFoldDB" id="A0A8D3XAZ9"/>
<evidence type="ECO:0000256" key="9">
    <source>
        <dbReference type="ARBA" id="ARBA00022617"/>
    </source>
</evidence>
<feature type="transmembrane region" description="Helical" evidence="26">
    <location>
        <begin position="609"/>
        <end position="628"/>
    </location>
</feature>
<evidence type="ECO:0000256" key="21">
    <source>
        <dbReference type="ARBA" id="ARBA00032435"/>
    </source>
</evidence>
<feature type="transmembrane region" description="Helical" evidence="26">
    <location>
        <begin position="587"/>
        <end position="603"/>
    </location>
</feature>